<evidence type="ECO:0000256" key="6">
    <source>
        <dbReference type="PROSITE-ProRule" id="PRU00221"/>
    </source>
</evidence>
<dbReference type="FunFam" id="2.130.10.10:FF:000157">
    <property type="entry name" value="WD repeat domain 3"/>
    <property type="match status" value="1"/>
</dbReference>
<dbReference type="PRINTS" id="PR00320">
    <property type="entry name" value="GPROTEINBRPT"/>
</dbReference>
<evidence type="ECO:0000256" key="7">
    <source>
        <dbReference type="SAM" id="MobiDB-lite"/>
    </source>
</evidence>
<accession>A0A2P6U020</accession>
<dbReference type="OrthoDB" id="407922at2759"/>
<evidence type="ECO:0000259" key="8">
    <source>
        <dbReference type="Pfam" id="PF04003"/>
    </source>
</evidence>
<evidence type="ECO:0000256" key="4">
    <source>
        <dbReference type="ARBA" id="ARBA00023242"/>
    </source>
</evidence>
<dbReference type="InterPro" id="IPR001680">
    <property type="entry name" value="WD40_rpt"/>
</dbReference>
<dbReference type="PANTHER" id="PTHR19853:SF0">
    <property type="entry name" value="WD REPEAT-CONTAINING PROTEIN 3"/>
    <property type="match status" value="1"/>
</dbReference>
<feature type="repeat" description="WD" evidence="6">
    <location>
        <begin position="104"/>
        <end position="137"/>
    </location>
</feature>
<feature type="compositionally biased region" description="Basic residues" evidence="7">
    <location>
        <begin position="317"/>
        <end position="326"/>
    </location>
</feature>
<feature type="repeat" description="WD" evidence="6">
    <location>
        <begin position="189"/>
        <end position="230"/>
    </location>
</feature>
<dbReference type="Pfam" id="PF04003">
    <property type="entry name" value="Utp12"/>
    <property type="match status" value="1"/>
</dbReference>
<feature type="region of interest" description="Disordered" evidence="7">
    <location>
        <begin position="226"/>
        <end position="264"/>
    </location>
</feature>
<comment type="similarity">
    <text evidence="5">Belongs to the WD repeat WDR3/UTP12 family.</text>
</comment>
<dbReference type="EMBL" id="LHPG02000003">
    <property type="protein sequence ID" value="PRW59665.1"/>
    <property type="molecule type" value="Genomic_DNA"/>
</dbReference>
<proteinExistence type="inferred from homology"/>
<dbReference type="PROSITE" id="PS00678">
    <property type="entry name" value="WD_REPEATS_1"/>
    <property type="match status" value="2"/>
</dbReference>
<dbReference type="Pfam" id="PF25172">
    <property type="entry name" value="Beta-prop_WDR3_2nd"/>
    <property type="match status" value="1"/>
</dbReference>
<feature type="repeat" description="WD" evidence="6">
    <location>
        <begin position="69"/>
        <end position="103"/>
    </location>
</feature>
<dbReference type="GO" id="GO:0030515">
    <property type="term" value="F:snoRNA binding"/>
    <property type="evidence" value="ECO:0007669"/>
    <property type="project" value="TreeGrafter"/>
</dbReference>
<dbReference type="Gene3D" id="2.130.10.10">
    <property type="entry name" value="YVTN repeat-like/Quinoprotein amine dehydrogenase"/>
    <property type="match status" value="4"/>
</dbReference>
<keyword evidence="2 6" id="KW-0853">WD repeat</keyword>
<feature type="repeat" description="WD" evidence="6">
    <location>
        <begin position="667"/>
        <end position="708"/>
    </location>
</feature>
<dbReference type="PROSITE" id="PS50294">
    <property type="entry name" value="WD_REPEATS_REGION"/>
    <property type="match status" value="7"/>
</dbReference>
<evidence type="ECO:0000256" key="2">
    <source>
        <dbReference type="ARBA" id="ARBA00022574"/>
    </source>
</evidence>
<dbReference type="GO" id="GO:0030490">
    <property type="term" value="P:maturation of SSU-rRNA"/>
    <property type="evidence" value="ECO:0007669"/>
    <property type="project" value="TreeGrafter"/>
</dbReference>
<comment type="subcellular location">
    <subcellularLocation>
        <location evidence="1">Nucleus</location>
        <location evidence="1">Nucleolus</location>
    </subcellularLocation>
</comment>
<dbReference type="InterPro" id="IPR036322">
    <property type="entry name" value="WD40_repeat_dom_sf"/>
</dbReference>
<dbReference type="InterPro" id="IPR015943">
    <property type="entry name" value="WD40/YVTN_repeat-like_dom_sf"/>
</dbReference>
<dbReference type="Pfam" id="PF25173">
    <property type="entry name" value="Beta-prop_WDR3_1st"/>
    <property type="match status" value="1"/>
</dbReference>
<dbReference type="FunFam" id="2.130.10.10:FF:000178">
    <property type="entry name" value="WD repeat domain 3"/>
    <property type="match status" value="1"/>
</dbReference>
<dbReference type="InterPro" id="IPR051570">
    <property type="entry name" value="TBC1_cilium_biogenesis"/>
</dbReference>
<organism evidence="9 10">
    <name type="scientific">Chlorella sorokiniana</name>
    <name type="common">Freshwater green alga</name>
    <dbReference type="NCBI Taxonomy" id="3076"/>
    <lineage>
        <taxon>Eukaryota</taxon>
        <taxon>Viridiplantae</taxon>
        <taxon>Chlorophyta</taxon>
        <taxon>core chlorophytes</taxon>
        <taxon>Trebouxiophyceae</taxon>
        <taxon>Chlorellales</taxon>
        <taxon>Chlorellaceae</taxon>
        <taxon>Chlorella clade</taxon>
        <taxon>Chlorella</taxon>
    </lineage>
</organism>
<dbReference type="AlphaFoldDB" id="A0A2P6U020"/>
<feature type="region of interest" description="Disordered" evidence="7">
    <location>
        <begin position="316"/>
        <end position="352"/>
    </location>
</feature>
<feature type="compositionally biased region" description="Basic and acidic residues" evidence="7">
    <location>
        <begin position="327"/>
        <end position="352"/>
    </location>
</feature>
<evidence type="ECO:0000256" key="3">
    <source>
        <dbReference type="ARBA" id="ARBA00022737"/>
    </source>
</evidence>
<dbReference type="SMART" id="SM00320">
    <property type="entry name" value="WD40"/>
    <property type="match status" value="12"/>
</dbReference>
<evidence type="ECO:0000256" key="5">
    <source>
        <dbReference type="ARBA" id="ARBA00038229"/>
    </source>
</evidence>
<reference evidence="9 10" key="1">
    <citation type="journal article" date="2018" name="Plant J.">
        <title>Genome sequences of Chlorella sorokiniana UTEX 1602 and Micractinium conductrix SAG 241.80: implications to maltose excretion by a green alga.</title>
        <authorList>
            <person name="Arriola M.B."/>
            <person name="Velmurugan N."/>
            <person name="Zhang Y."/>
            <person name="Plunkett M.H."/>
            <person name="Hondzo H."/>
            <person name="Barney B.M."/>
        </authorList>
    </citation>
    <scope>NUCLEOTIDE SEQUENCE [LARGE SCALE GENOMIC DNA]</scope>
    <source>
        <strain evidence="10">UTEX 1602</strain>
    </source>
</reference>
<dbReference type="InterPro" id="IPR020472">
    <property type="entry name" value="WD40_PAC1"/>
</dbReference>
<dbReference type="GO" id="GO:0034388">
    <property type="term" value="C:Pwp2p-containing subcomplex of 90S preribosome"/>
    <property type="evidence" value="ECO:0007669"/>
    <property type="project" value="TreeGrafter"/>
</dbReference>
<feature type="compositionally biased region" description="Low complexity" evidence="7">
    <location>
        <begin position="232"/>
        <end position="250"/>
    </location>
</feature>
<evidence type="ECO:0000313" key="10">
    <source>
        <dbReference type="Proteomes" id="UP000239899"/>
    </source>
</evidence>
<feature type="repeat" description="WD" evidence="6">
    <location>
        <begin position="709"/>
        <end position="741"/>
    </location>
</feature>
<keyword evidence="10" id="KW-1185">Reference proteome</keyword>
<comment type="caution">
    <text evidence="9">The sequence shown here is derived from an EMBL/GenBank/DDBJ whole genome shotgun (WGS) entry which is preliminary data.</text>
</comment>
<protein>
    <submittedName>
        <fullName evidence="9">WD repeat-containing 3</fullName>
    </submittedName>
</protein>
<name>A0A2P6U020_CHLSO</name>
<dbReference type="PANTHER" id="PTHR19853">
    <property type="entry name" value="WD REPEAT CONTAINING PROTEIN 3 WDR3"/>
    <property type="match status" value="1"/>
</dbReference>
<dbReference type="InterPro" id="IPR019775">
    <property type="entry name" value="WD40_repeat_CS"/>
</dbReference>
<feature type="repeat" description="WD" evidence="6">
    <location>
        <begin position="449"/>
        <end position="489"/>
    </location>
</feature>
<keyword evidence="4" id="KW-0539">Nucleus</keyword>
<gene>
    <name evidence="9" type="ORF">C2E21_1608</name>
</gene>
<feature type="repeat" description="WD" evidence="6">
    <location>
        <begin position="146"/>
        <end position="188"/>
    </location>
</feature>
<dbReference type="CDD" id="cd00200">
    <property type="entry name" value="WD40"/>
    <property type="match status" value="2"/>
</dbReference>
<dbReference type="STRING" id="3076.A0A2P6U020"/>
<dbReference type="SUPFAM" id="SSF50978">
    <property type="entry name" value="WD40 repeat-like"/>
    <property type="match status" value="2"/>
</dbReference>
<dbReference type="GO" id="GO:0032040">
    <property type="term" value="C:small-subunit processome"/>
    <property type="evidence" value="ECO:0007669"/>
    <property type="project" value="TreeGrafter"/>
</dbReference>
<feature type="repeat" description="WD" evidence="6">
    <location>
        <begin position="530"/>
        <end position="562"/>
    </location>
</feature>
<feature type="repeat" description="WD" evidence="6">
    <location>
        <begin position="625"/>
        <end position="666"/>
    </location>
</feature>
<dbReference type="InterPro" id="IPR007148">
    <property type="entry name" value="SSU_processome_Utp12"/>
</dbReference>
<dbReference type="Proteomes" id="UP000239899">
    <property type="component" value="Unassembled WGS sequence"/>
</dbReference>
<keyword evidence="3" id="KW-0677">Repeat</keyword>
<evidence type="ECO:0000313" key="9">
    <source>
        <dbReference type="EMBL" id="PRW59665.1"/>
    </source>
</evidence>
<sequence>MVKAYLRYELAGSWGVIASPSSNAVFDRSGRHLLTGALENVAVWNLKQAALVKTLSPPISQSGKVAGEVTQIAASPAANQIAVGHADGAIRLWDLDSGECTSTFAGHRKEVTALRFSRNGALLASGSKDTDIVVWDVAGEAGLYRLRGHRDQVTDLAFVERGGRRLVSCSKDEHVKVWDLDTQHCCQTVVGHRGEVWSLDVDPSETRLATGSSDAELRVYAINAEGSEAERGGAPPGDADTADTAQQQDGSSGGGSSKGSDFLVPMGSVRRQTHERAETVRWASVPGARGGVLLTCQSAGKVTEVYRLRSAAEAAKKMKRRRKRRREKQEKKAAGKDGGEAGEDGGHAAEEEDHIQASDELELLAAVRSKHKARSVAVCPPGAAGRRAGAGGHVASLVLALTNNSLELWDVAEGGAAAADGEEGEGAAAHKAAAAGASGAAEKAQTLDLAGHRSDVRAVALASDDSLALSASNNCVKVWNPRTGACLRTMDSGYGLCALFAPGNRHALVGTKEGTIEIFDVGTSSRIAVVNAHTGPVWSLAALPDASGFVSGSADHSIKFWEWGVGVDETTGAKQLGINNTRTLQMTDDVLCVRVSPNGKLLAASLLDSTVRVFFVDSLKFFLSLYGHKLPVLSMDISSDSTLLVTGSADKNIKIWGLDFGDCHRSLFAHADSVMAVAFVPNTHYVFTAGKDKLVKYWDADKFEHLLTLEGHHAEVWCLAIGSLGDVVVSGSHDRSLRRWERTEEPFFVEEEKEKRLESLFEADLEAADRAPLGQETPGEEGAVGIAGRKTLETVTAADEIIEALDLAADEEERFKEFEQDKARNPKAKPPAANPLLLGLSPSAHVLRVVGRVRSSELEQALLLLPFTDALRLMGYLVAWLKEGGQVELLCRVSTLLLRLHMQQLMGTPSARPLLIELQALLRQRVQELKDLMGYNLAAITHLQRSLRERGGVVEPAVAAQAAAAVLPLKRKAAAR</sequence>
<dbReference type="PROSITE" id="PS50082">
    <property type="entry name" value="WD_REPEATS_2"/>
    <property type="match status" value="9"/>
</dbReference>
<evidence type="ECO:0000256" key="1">
    <source>
        <dbReference type="ARBA" id="ARBA00004604"/>
    </source>
</evidence>
<feature type="domain" description="Small-subunit processome Utp12" evidence="8">
    <location>
        <begin position="843"/>
        <end position="944"/>
    </location>
</feature>